<dbReference type="EMBL" id="QCYY01001758">
    <property type="protein sequence ID" value="ROT75558.1"/>
    <property type="molecule type" value="Genomic_DNA"/>
</dbReference>
<feature type="region of interest" description="Disordered" evidence="1">
    <location>
        <begin position="79"/>
        <end position="102"/>
    </location>
</feature>
<sequence length="178" mass="19484">MLTFPSDSEYGHLQEISGAQVRPTTMSPSRPSALLLLLAAVGVGVGVGAESANSLSVIEASRLLALDAEIVRGLRAYLEEEEERRQREEAEGDPESHTPEHPWIPAPLASIRRYIHEFDAVTEGHVGANFEPGGNEGVPSADPLRTLVIARRLGRDWPALRDAHFRNNMSWQAMVLEA</sequence>
<feature type="compositionally biased region" description="Basic and acidic residues" evidence="1">
    <location>
        <begin position="83"/>
        <end position="100"/>
    </location>
</feature>
<protein>
    <submittedName>
        <fullName evidence="2">Uncharacterized protein</fullName>
    </submittedName>
</protein>
<evidence type="ECO:0000313" key="2">
    <source>
        <dbReference type="EMBL" id="ROT75558.1"/>
    </source>
</evidence>
<gene>
    <name evidence="2" type="ORF">C7M84_005892</name>
</gene>
<evidence type="ECO:0000313" key="3">
    <source>
        <dbReference type="Proteomes" id="UP000283509"/>
    </source>
</evidence>
<comment type="caution">
    <text evidence="2">The sequence shown here is derived from an EMBL/GenBank/DDBJ whole genome shotgun (WGS) entry which is preliminary data.</text>
</comment>
<dbReference type="AlphaFoldDB" id="A0A423TGG9"/>
<accession>A0A423TGG9</accession>
<name>A0A423TGG9_PENVA</name>
<keyword evidence="3" id="KW-1185">Reference proteome</keyword>
<evidence type="ECO:0000256" key="1">
    <source>
        <dbReference type="SAM" id="MobiDB-lite"/>
    </source>
</evidence>
<reference evidence="2 3" key="2">
    <citation type="submission" date="2019-01" db="EMBL/GenBank/DDBJ databases">
        <title>The decoding of complex shrimp genome reveals the adaptation for benthos swimmer, frequently molting mechanism and breeding impact on genome.</title>
        <authorList>
            <person name="Sun Y."/>
            <person name="Gao Y."/>
            <person name="Yu Y."/>
        </authorList>
    </citation>
    <scope>NUCLEOTIDE SEQUENCE [LARGE SCALE GENOMIC DNA]</scope>
    <source>
        <tissue evidence="2">Muscle</tissue>
    </source>
</reference>
<organism evidence="2 3">
    <name type="scientific">Penaeus vannamei</name>
    <name type="common">Whiteleg shrimp</name>
    <name type="synonym">Litopenaeus vannamei</name>
    <dbReference type="NCBI Taxonomy" id="6689"/>
    <lineage>
        <taxon>Eukaryota</taxon>
        <taxon>Metazoa</taxon>
        <taxon>Ecdysozoa</taxon>
        <taxon>Arthropoda</taxon>
        <taxon>Crustacea</taxon>
        <taxon>Multicrustacea</taxon>
        <taxon>Malacostraca</taxon>
        <taxon>Eumalacostraca</taxon>
        <taxon>Eucarida</taxon>
        <taxon>Decapoda</taxon>
        <taxon>Dendrobranchiata</taxon>
        <taxon>Penaeoidea</taxon>
        <taxon>Penaeidae</taxon>
        <taxon>Penaeus</taxon>
    </lineage>
</organism>
<dbReference type="Proteomes" id="UP000283509">
    <property type="component" value="Unassembled WGS sequence"/>
</dbReference>
<proteinExistence type="predicted"/>
<reference evidence="2 3" key="1">
    <citation type="submission" date="2018-04" db="EMBL/GenBank/DDBJ databases">
        <authorList>
            <person name="Zhang X."/>
            <person name="Yuan J."/>
            <person name="Li F."/>
            <person name="Xiang J."/>
        </authorList>
    </citation>
    <scope>NUCLEOTIDE SEQUENCE [LARGE SCALE GENOMIC DNA]</scope>
    <source>
        <tissue evidence="2">Muscle</tissue>
    </source>
</reference>